<evidence type="ECO:0000259" key="2">
    <source>
        <dbReference type="PROSITE" id="PS50011"/>
    </source>
</evidence>
<feature type="domain" description="Protein kinase" evidence="2">
    <location>
        <begin position="1"/>
        <end position="282"/>
    </location>
</feature>
<feature type="region of interest" description="Disordered" evidence="1">
    <location>
        <begin position="334"/>
        <end position="359"/>
    </location>
</feature>
<dbReference type="SUPFAM" id="SSF56112">
    <property type="entry name" value="Protein kinase-like (PK-like)"/>
    <property type="match status" value="1"/>
</dbReference>
<dbReference type="PANTHER" id="PTHR24361">
    <property type="entry name" value="MITOGEN-ACTIVATED KINASE KINASE KINASE"/>
    <property type="match status" value="1"/>
</dbReference>
<name>A0ABQ3ZNT6_9ACTN</name>
<comment type="caution">
    <text evidence="3">The sequence shown here is derived from an EMBL/GenBank/DDBJ whole genome shotgun (WGS) entry which is preliminary data.</text>
</comment>
<dbReference type="PROSITE" id="PS50011">
    <property type="entry name" value="PROTEIN_KINASE_DOM"/>
    <property type="match status" value="1"/>
</dbReference>
<gene>
    <name evidence="3" type="ORF">Ahu01nite_033540</name>
</gene>
<protein>
    <recommendedName>
        <fullName evidence="2">Protein kinase domain-containing protein</fullName>
    </recommendedName>
</protein>
<evidence type="ECO:0000313" key="3">
    <source>
        <dbReference type="EMBL" id="GIE20252.1"/>
    </source>
</evidence>
<dbReference type="InterPro" id="IPR053235">
    <property type="entry name" value="Ser_Thr_kinase"/>
</dbReference>
<dbReference type="InterPro" id="IPR000719">
    <property type="entry name" value="Prot_kinase_dom"/>
</dbReference>
<evidence type="ECO:0000313" key="4">
    <source>
        <dbReference type="Proteomes" id="UP000603200"/>
    </source>
</evidence>
<dbReference type="PROSITE" id="PS00108">
    <property type="entry name" value="PROTEIN_KINASE_ST"/>
    <property type="match status" value="1"/>
</dbReference>
<proteinExistence type="predicted"/>
<dbReference type="Pfam" id="PF00069">
    <property type="entry name" value="Pkinase"/>
    <property type="match status" value="1"/>
</dbReference>
<sequence>MSGEGARENERPLMLPFECLKTFPEGINEVRLWWDKYLKVERVGKRMDLSGIERDGSLPEPATLQSINHPNIVNILAVAKIPSYPPPLDVVEIVTPYFKRGSITDALLRGERFKVSEAVAIGQKMLLGLSELHDVKRILHRDVKSGNVLLTEDHSLAKVADLGIAAELNENGFAPNAQNPTLYAPPEFNTGSLTVRSDIYGAGLIVTELVAGVFPYDDYTFSSNIDRLAEGKAAIRDSDLGLPVYVHRTLRRIISKSIEHDPAKRYPDARSFASALAKAPVIDWAETDEGIWEAPFRHHPRKRIKISSLKKRDGTYELTTRKLTALAWRKVGSPARVPSPTAPEARRIFDSATELASKR</sequence>
<dbReference type="EMBL" id="BOMN01000040">
    <property type="protein sequence ID" value="GIE20252.1"/>
    <property type="molecule type" value="Genomic_DNA"/>
</dbReference>
<keyword evidence="4" id="KW-1185">Reference proteome</keyword>
<dbReference type="Proteomes" id="UP000603200">
    <property type="component" value="Unassembled WGS sequence"/>
</dbReference>
<evidence type="ECO:0000256" key="1">
    <source>
        <dbReference type="SAM" id="MobiDB-lite"/>
    </source>
</evidence>
<reference evidence="3 4" key="1">
    <citation type="submission" date="2021-01" db="EMBL/GenBank/DDBJ databases">
        <title>Whole genome shotgun sequence of Actinoplanes humidus NBRC 14915.</title>
        <authorList>
            <person name="Komaki H."/>
            <person name="Tamura T."/>
        </authorList>
    </citation>
    <scope>NUCLEOTIDE SEQUENCE [LARGE SCALE GENOMIC DNA]</scope>
    <source>
        <strain evidence="3 4">NBRC 14915</strain>
    </source>
</reference>
<organism evidence="3 4">
    <name type="scientific">Winogradskya humida</name>
    <dbReference type="NCBI Taxonomy" id="113566"/>
    <lineage>
        <taxon>Bacteria</taxon>
        <taxon>Bacillati</taxon>
        <taxon>Actinomycetota</taxon>
        <taxon>Actinomycetes</taxon>
        <taxon>Micromonosporales</taxon>
        <taxon>Micromonosporaceae</taxon>
        <taxon>Winogradskya</taxon>
    </lineage>
</organism>
<dbReference type="InterPro" id="IPR011009">
    <property type="entry name" value="Kinase-like_dom_sf"/>
</dbReference>
<dbReference type="SMART" id="SM00220">
    <property type="entry name" value="S_TKc"/>
    <property type="match status" value="1"/>
</dbReference>
<dbReference type="InterPro" id="IPR008271">
    <property type="entry name" value="Ser/Thr_kinase_AS"/>
</dbReference>
<dbReference type="Gene3D" id="1.10.510.10">
    <property type="entry name" value="Transferase(Phosphotransferase) domain 1"/>
    <property type="match status" value="1"/>
</dbReference>
<accession>A0ABQ3ZNT6</accession>